<dbReference type="Pfam" id="PF00400">
    <property type="entry name" value="WD40"/>
    <property type="match status" value="2"/>
</dbReference>
<feature type="signal peptide" evidence="3">
    <location>
        <begin position="1"/>
        <end position="26"/>
    </location>
</feature>
<dbReference type="InterPro" id="IPR011041">
    <property type="entry name" value="Quinoprot_gluc/sorb_DH_b-prop"/>
</dbReference>
<evidence type="ECO:0000313" key="6">
    <source>
        <dbReference type="Proteomes" id="UP001139516"/>
    </source>
</evidence>
<keyword evidence="6" id="KW-1185">Reference proteome</keyword>
<feature type="compositionally biased region" description="Pro residues" evidence="2">
    <location>
        <begin position="471"/>
        <end position="506"/>
    </location>
</feature>
<feature type="chain" id="PRO_5040746360" evidence="3">
    <location>
        <begin position="27"/>
        <end position="1145"/>
    </location>
</feature>
<dbReference type="SMART" id="SM00320">
    <property type="entry name" value="WD40"/>
    <property type="match status" value="4"/>
</dbReference>
<evidence type="ECO:0000256" key="3">
    <source>
        <dbReference type="SAM" id="SignalP"/>
    </source>
</evidence>
<dbReference type="GO" id="GO:0006508">
    <property type="term" value="P:proteolysis"/>
    <property type="evidence" value="ECO:0007669"/>
    <property type="project" value="InterPro"/>
</dbReference>
<feature type="compositionally biased region" description="Low complexity" evidence="2">
    <location>
        <begin position="47"/>
        <end position="80"/>
    </location>
</feature>
<dbReference type="AlphaFoldDB" id="A0A9X2BT26"/>
<dbReference type="GO" id="GO:0004197">
    <property type="term" value="F:cysteine-type endopeptidase activity"/>
    <property type="evidence" value="ECO:0007669"/>
    <property type="project" value="InterPro"/>
</dbReference>
<keyword evidence="3" id="KW-0732">Signal</keyword>
<feature type="region of interest" description="Disordered" evidence="2">
    <location>
        <begin position="26"/>
        <end position="80"/>
    </location>
</feature>
<reference evidence="5" key="1">
    <citation type="submission" date="2022-04" db="EMBL/GenBank/DDBJ databases">
        <title>Roseomonas acroporae sp. nov., isolated from coral Acropora digitifera.</title>
        <authorList>
            <person name="Sun H."/>
        </authorList>
    </citation>
    <scope>NUCLEOTIDE SEQUENCE</scope>
    <source>
        <strain evidence="5">NAR14</strain>
    </source>
</reference>
<dbReference type="Proteomes" id="UP001139516">
    <property type="component" value="Unassembled WGS sequence"/>
</dbReference>
<evidence type="ECO:0000256" key="2">
    <source>
        <dbReference type="SAM" id="MobiDB-lite"/>
    </source>
</evidence>
<dbReference type="InterPro" id="IPR001680">
    <property type="entry name" value="WD40_rpt"/>
</dbReference>
<dbReference type="SUPFAM" id="SSF50952">
    <property type="entry name" value="Soluble quinoprotein glucose dehydrogenase"/>
    <property type="match status" value="1"/>
</dbReference>
<sequence length="1145" mass="117416">MRGAAASHLAARLALVLALVSAPSLPGGEAGAQPAGRRGVAPGNPYQTAPQATQPGASQPGPQSAPAAAGTAPAAAPPRLADAPAQPFLRLEAGAHTAAVSRLATDASGHLLASASADKTVRLWSLPDGAPRGVLRPPIGPGVEGELYAVALSPDGATAYAAGFTGQSWDGTFAIYRFDTATGRLTARFTGLPAPVEHLAVSPDGSRLAAGLKGRAGLRVWNTADGAPVFDDAGYGGPVRMVAFDPAGRLVTSSADGRVRLYGPDGRRLAERAPLPGAIPYGIAFSPDGALVALGYENRLRVEILSATDLRTVLVPDPGRLQGEGFPGVAWAADGRGGVQLYAAGYARTGPGAFVVRRWTDFGLGAGSDVVAARDSIAHLLPLPGGGVAYAALDPGWGRIAGDGTVALAPASPAADFRNTGLALAVSPDGLRVRFALRADAPPLVFDAASRQLGTEAGAPPTPPQAAGTPAAPPPGAPPVAVPAGPRPLSPGPISPAPISPGPPAALPAGAGDKDSGGRRGVVVTGGERGVVVPEAGQAPAARPGAGLPGLAGNASAPPGPALLAPNFAGPFVPARTESPRLPLSGWRDTNRPRLGNAPLMLGEGEFSRSAALLPGGGGGDAGVLLGTDTHLRLFDAAGRPVDALLAPAPALGVTVVGTVAVAAFADGTIRWYDLPLDPAGAPQPGAGGLRERAALFVHADGRRWVVWTPEGLFDHAAEGGQDLVGFHLNAGRSRTPEWASFAQAYRPLYTPAAVQARLRGDAGPAQQRMAELGDVRGRIGRQPVLARRRLCAVRGDTCTALRWNAAALPEGATALRLTFAAQDRGLGTGPVDVLVNDRLAARAETPAQGGEVTVEVPLDPGPNRLATRLYAGDRALFAQGPALDLRRPEDYDAPVSAGRLLVLAVGVDTYANPQLNLRYAVADARTVSDTLRAAAQGLYREVKVTTLTDGQATRQGVLDALAAIAAEAQPEDTFVLYVGGHGVLTDTDHRFLFLGSDVRDTSSFAVLRQQALDEGALVAALARIRARDGFLFVDTCHSGQITVDSLAAVGNETGRFMLAASTSAQEALDSYDDRNGVFAYAVREALSGRAAMDADRRVSALSLGEYVMRRVPQLAAQRQHRQDAVFRTAARDLRSFPLGQVPPR</sequence>
<dbReference type="InterPro" id="IPR011600">
    <property type="entry name" value="Pept_C14_caspase"/>
</dbReference>
<evidence type="ECO:0000259" key="4">
    <source>
        <dbReference type="Pfam" id="PF00656"/>
    </source>
</evidence>
<dbReference type="Pfam" id="PF00656">
    <property type="entry name" value="Peptidase_C14"/>
    <property type="match status" value="1"/>
</dbReference>
<dbReference type="Gene3D" id="2.130.10.10">
    <property type="entry name" value="YVTN repeat-like/Quinoprotein amine dehydrogenase"/>
    <property type="match status" value="1"/>
</dbReference>
<dbReference type="InterPro" id="IPR015943">
    <property type="entry name" value="WD40/YVTN_repeat-like_dom_sf"/>
</dbReference>
<gene>
    <name evidence="5" type="ORF">M0638_00440</name>
</gene>
<feature type="domain" description="Peptidase C14 caspase" evidence="4">
    <location>
        <begin position="902"/>
        <end position="1116"/>
    </location>
</feature>
<dbReference type="PROSITE" id="PS50082">
    <property type="entry name" value="WD_REPEATS_2"/>
    <property type="match status" value="1"/>
</dbReference>
<dbReference type="PANTHER" id="PTHR19879">
    <property type="entry name" value="TRANSCRIPTION INITIATION FACTOR TFIID"/>
    <property type="match status" value="1"/>
</dbReference>
<comment type="caution">
    <text evidence="5">The sequence shown here is derived from an EMBL/GenBank/DDBJ whole genome shotgun (WGS) entry which is preliminary data.</text>
</comment>
<name>A0A9X2BT26_9PROT</name>
<protein>
    <submittedName>
        <fullName evidence="5">Caspase family protein</fullName>
    </submittedName>
</protein>
<evidence type="ECO:0000256" key="1">
    <source>
        <dbReference type="PROSITE-ProRule" id="PRU00221"/>
    </source>
</evidence>
<dbReference type="SUPFAM" id="SSF52129">
    <property type="entry name" value="Caspase-like"/>
    <property type="match status" value="1"/>
</dbReference>
<dbReference type="PROSITE" id="PS50294">
    <property type="entry name" value="WD_REPEATS_REGION"/>
    <property type="match status" value="1"/>
</dbReference>
<dbReference type="RefSeq" id="WP_248664963.1">
    <property type="nucleotide sequence ID" value="NZ_JALPRX010000001.1"/>
</dbReference>
<feature type="region of interest" description="Disordered" evidence="2">
    <location>
        <begin position="454"/>
        <end position="522"/>
    </location>
</feature>
<proteinExistence type="predicted"/>
<dbReference type="PANTHER" id="PTHR19879:SF9">
    <property type="entry name" value="TRANSCRIPTION INITIATION FACTOR TFIID SUBUNIT 5"/>
    <property type="match status" value="1"/>
</dbReference>
<accession>A0A9X2BT26</accession>
<feature type="repeat" description="WD" evidence="1">
    <location>
        <begin position="93"/>
        <end position="126"/>
    </location>
</feature>
<keyword evidence="1" id="KW-0853">WD repeat</keyword>
<organism evidence="5 6">
    <name type="scientific">Roseomonas acroporae</name>
    <dbReference type="NCBI Taxonomy" id="2937791"/>
    <lineage>
        <taxon>Bacteria</taxon>
        <taxon>Pseudomonadati</taxon>
        <taxon>Pseudomonadota</taxon>
        <taxon>Alphaproteobacteria</taxon>
        <taxon>Acetobacterales</taxon>
        <taxon>Roseomonadaceae</taxon>
        <taxon>Roseomonas</taxon>
    </lineage>
</organism>
<evidence type="ECO:0000313" key="5">
    <source>
        <dbReference type="EMBL" id="MCK8782846.1"/>
    </source>
</evidence>
<dbReference type="InterPro" id="IPR029030">
    <property type="entry name" value="Caspase-like_dom_sf"/>
</dbReference>
<dbReference type="Gene3D" id="3.40.50.1460">
    <property type="match status" value="1"/>
</dbReference>
<dbReference type="SUPFAM" id="SSF101908">
    <property type="entry name" value="Putative isomerase YbhE"/>
    <property type="match status" value="1"/>
</dbReference>
<dbReference type="EMBL" id="JALPRX010000001">
    <property type="protein sequence ID" value="MCK8782846.1"/>
    <property type="molecule type" value="Genomic_DNA"/>
</dbReference>